<dbReference type="AlphaFoldDB" id="A0A9P6ZZS6"/>
<comment type="caution">
    <text evidence="2">The sequence shown here is derived from an EMBL/GenBank/DDBJ whole genome shotgun (WGS) entry which is preliminary data.</text>
</comment>
<protein>
    <submittedName>
        <fullName evidence="2">Uncharacterized protein</fullName>
    </submittedName>
</protein>
<evidence type="ECO:0000313" key="2">
    <source>
        <dbReference type="EMBL" id="KAG1779165.1"/>
    </source>
</evidence>
<dbReference type="OrthoDB" id="2674411at2759"/>
<proteinExistence type="predicted"/>
<reference evidence="2" key="1">
    <citation type="journal article" date="2020" name="New Phytol.">
        <title>Comparative genomics reveals dynamic genome evolution in host specialist ectomycorrhizal fungi.</title>
        <authorList>
            <person name="Lofgren L.A."/>
            <person name="Nguyen N.H."/>
            <person name="Vilgalys R."/>
            <person name="Ruytinx J."/>
            <person name="Liao H.L."/>
            <person name="Branco S."/>
            <person name="Kuo A."/>
            <person name="LaButti K."/>
            <person name="Lipzen A."/>
            <person name="Andreopoulos W."/>
            <person name="Pangilinan J."/>
            <person name="Riley R."/>
            <person name="Hundley H."/>
            <person name="Na H."/>
            <person name="Barry K."/>
            <person name="Grigoriev I.V."/>
            <person name="Stajich J.E."/>
            <person name="Kennedy P.G."/>
        </authorList>
    </citation>
    <scope>NUCLEOTIDE SEQUENCE</scope>
    <source>
        <strain evidence="2">DOB743</strain>
    </source>
</reference>
<feature type="compositionally biased region" description="Acidic residues" evidence="1">
    <location>
        <begin position="195"/>
        <end position="210"/>
    </location>
</feature>
<feature type="compositionally biased region" description="Basic and acidic residues" evidence="1">
    <location>
        <begin position="213"/>
        <end position="222"/>
    </location>
</feature>
<evidence type="ECO:0000256" key="1">
    <source>
        <dbReference type="SAM" id="MobiDB-lite"/>
    </source>
</evidence>
<sequence length="264" mass="30534">METAIHKLEKYNPNDDECTLRAKKLLQKCAHSMISHQELSAQQVCSYLMDFEDHFTSHEYRRLYLTNFESFVEQCSPSPECNRPSSVIDTVKAAENHENDTDNILDAADEDLDLQQKPVERALDNDEIYVEQLQNDEIRIDSDNFGNLIPKVAQVMDYLHLDEKFNNICVWDFVAQVDKVKISRKNKKSKPNDADSNDEDDEDELEEAMSENEPNKKMDVKKSPITPAETHSPLPIEDILQSLSKKRPFGELQTGHYESRTHFL</sequence>
<keyword evidence="3" id="KW-1185">Reference proteome</keyword>
<evidence type="ECO:0000313" key="3">
    <source>
        <dbReference type="Proteomes" id="UP000714275"/>
    </source>
</evidence>
<dbReference type="Proteomes" id="UP000714275">
    <property type="component" value="Unassembled WGS sequence"/>
</dbReference>
<organism evidence="2 3">
    <name type="scientific">Suillus placidus</name>
    <dbReference type="NCBI Taxonomy" id="48579"/>
    <lineage>
        <taxon>Eukaryota</taxon>
        <taxon>Fungi</taxon>
        <taxon>Dikarya</taxon>
        <taxon>Basidiomycota</taxon>
        <taxon>Agaricomycotina</taxon>
        <taxon>Agaricomycetes</taxon>
        <taxon>Agaricomycetidae</taxon>
        <taxon>Boletales</taxon>
        <taxon>Suillineae</taxon>
        <taxon>Suillaceae</taxon>
        <taxon>Suillus</taxon>
    </lineage>
</organism>
<gene>
    <name evidence="2" type="ORF">EV702DRAFT_1195672</name>
</gene>
<feature type="region of interest" description="Disordered" evidence="1">
    <location>
        <begin position="182"/>
        <end position="239"/>
    </location>
</feature>
<dbReference type="EMBL" id="JABBWD010000013">
    <property type="protein sequence ID" value="KAG1779165.1"/>
    <property type="molecule type" value="Genomic_DNA"/>
</dbReference>
<name>A0A9P6ZZS6_9AGAM</name>
<accession>A0A9P6ZZS6</accession>